<proteinExistence type="predicted"/>
<reference evidence="2" key="1">
    <citation type="journal article" date="2020" name="Nat. Commun.">
        <title>Genome assembly of wild tea tree DASZ reveals pedigree and selection history of tea varieties.</title>
        <authorList>
            <person name="Zhang W."/>
            <person name="Zhang Y."/>
            <person name="Qiu H."/>
            <person name="Guo Y."/>
            <person name="Wan H."/>
            <person name="Zhang X."/>
            <person name="Scossa F."/>
            <person name="Alseekh S."/>
            <person name="Zhang Q."/>
            <person name="Wang P."/>
            <person name="Xu L."/>
            <person name="Schmidt M.H."/>
            <person name="Jia X."/>
            <person name="Li D."/>
            <person name="Zhu A."/>
            <person name="Guo F."/>
            <person name="Chen W."/>
            <person name="Ni D."/>
            <person name="Usadel B."/>
            <person name="Fernie A.R."/>
            <person name="Wen W."/>
        </authorList>
    </citation>
    <scope>NUCLEOTIDE SEQUENCE [LARGE SCALE GENOMIC DNA]</scope>
    <source>
        <strain evidence="2">cv. G240</strain>
    </source>
</reference>
<evidence type="ECO:0000313" key="2">
    <source>
        <dbReference type="Proteomes" id="UP000593564"/>
    </source>
</evidence>
<accession>A0A7J7FZR1</accession>
<protein>
    <submittedName>
        <fullName evidence="1">Uncharacterized protein</fullName>
    </submittedName>
</protein>
<gene>
    <name evidence="1" type="ORF">HYC85_030083</name>
</gene>
<reference evidence="1 2" key="2">
    <citation type="submission" date="2020-07" db="EMBL/GenBank/DDBJ databases">
        <title>Genome assembly of wild tea tree DASZ reveals pedigree and selection history of tea varieties.</title>
        <authorList>
            <person name="Zhang W."/>
        </authorList>
    </citation>
    <scope>NUCLEOTIDE SEQUENCE [LARGE SCALE GENOMIC DNA]</scope>
    <source>
        <strain evidence="2">cv. G240</strain>
        <tissue evidence="1">Leaf</tissue>
    </source>
</reference>
<keyword evidence="2" id="KW-1185">Reference proteome</keyword>
<evidence type="ECO:0000313" key="1">
    <source>
        <dbReference type="EMBL" id="KAF5933912.1"/>
    </source>
</evidence>
<sequence>MFYIQGKKCADLVRRSSITHIALHPLGDLDNPVTKSIVTCHAIRGHGYWGSSKLQLDAKVYFPGWQQSCGDEEHEAVMVITSGLTEIWMNGSQKSSKVSGSSSPAISSSLAPGMICQTNPRMPTNGYIPRSANRRASKETVLGHTPRAYFFATYGSQDEHETWEHVPRGAPKFDKNMRFLFESSATVQRVD</sequence>
<dbReference type="Proteomes" id="UP000593564">
    <property type="component" value="Unassembled WGS sequence"/>
</dbReference>
<dbReference type="AlphaFoldDB" id="A0A7J7FZR1"/>
<dbReference type="EMBL" id="JACBKZ010000014">
    <property type="protein sequence ID" value="KAF5933912.1"/>
    <property type="molecule type" value="Genomic_DNA"/>
</dbReference>
<comment type="caution">
    <text evidence="1">The sequence shown here is derived from an EMBL/GenBank/DDBJ whole genome shotgun (WGS) entry which is preliminary data.</text>
</comment>
<name>A0A7J7FZR1_CAMSI</name>
<organism evidence="1 2">
    <name type="scientific">Camellia sinensis</name>
    <name type="common">Tea plant</name>
    <name type="synonym">Thea sinensis</name>
    <dbReference type="NCBI Taxonomy" id="4442"/>
    <lineage>
        <taxon>Eukaryota</taxon>
        <taxon>Viridiplantae</taxon>
        <taxon>Streptophyta</taxon>
        <taxon>Embryophyta</taxon>
        <taxon>Tracheophyta</taxon>
        <taxon>Spermatophyta</taxon>
        <taxon>Magnoliopsida</taxon>
        <taxon>eudicotyledons</taxon>
        <taxon>Gunneridae</taxon>
        <taxon>Pentapetalae</taxon>
        <taxon>asterids</taxon>
        <taxon>Ericales</taxon>
        <taxon>Theaceae</taxon>
        <taxon>Camellia</taxon>
    </lineage>
</organism>